<organism evidence="1 2">
    <name type="scientific">Colletotrichum chrysophilum</name>
    <dbReference type="NCBI Taxonomy" id="1836956"/>
    <lineage>
        <taxon>Eukaryota</taxon>
        <taxon>Fungi</taxon>
        <taxon>Dikarya</taxon>
        <taxon>Ascomycota</taxon>
        <taxon>Pezizomycotina</taxon>
        <taxon>Sordariomycetes</taxon>
        <taxon>Hypocreomycetidae</taxon>
        <taxon>Glomerellales</taxon>
        <taxon>Glomerellaceae</taxon>
        <taxon>Colletotrichum</taxon>
        <taxon>Colletotrichum gloeosporioides species complex</taxon>
    </lineage>
</organism>
<keyword evidence="2" id="KW-1185">Reference proteome</keyword>
<dbReference type="EMBL" id="JAQOWY010000049">
    <property type="protein sequence ID" value="KAK1853755.1"/>
    <property type="molecule type" value="Genomic_DNA"/>
</dbReference>
<sequence length="118" mass="13206">MACRIELDRLGRHESGPNDLLFSANFAPGYLKPNFLFIWTLNSGFWGFVKSSSSTSTAIDVPHATSNAIARTHITARMSVPAWMLPSYLKLHTTRGHSGTVSYGLRFMRNWTVTIDDD</sequence>
<gene>
    <name evidence="1" type="ORF">CCHR01_03633</name>
</gene>
<proteinExistence type="predicted"/>
<name>A0AAD9EM97_9PEZI</name>
<dbReference type="Proteomes" id="UP001243330">
    <property type="component" value="Unassembled WGS sequence"/>
</dbReference>
<evidence type="ECO:0000313" key="2">
    <source>
        <dbReference type="Proteomes" id="UP001243330"/>
    </source>
</evidence>
<evidence type="ECO:0000313" key="1">
    <source>
        <dbReference type="EMBL" id="KAK1853755.1"/>
    </source>
</evidence>
<reference evidence="1" key="1">
    <citation type="submission" date="2023-01" db="EMBL/GenBank/DDBJ databases">
        <title>Colletotrichum chrysophilum M932 genome sequence.</title>
        <authorList>
            <person name="Baroncelli R."/>
        </authorList>
    </citation>
    <scope>NUCLEOTIDE SEQUENCE</scope>
    <source>
        <strain evidence="1">M932</strain>
    </source>
</reference>
<comment type="caution">
    <text evidence="1">The sequence shown here is derived from an EMBL/GenBank/DDBJ whole genome shotgun (WGS) entry which is preliminary data.</text>
</comment>
<dbReference type="AlphaFoldDB" id="A0AAD9EM97"/>
<protein>
    <submittedName>
        <fullName evidence="1">Uncharacterized protein</fullName>
    </submittedName>
</protein>
<accession>A0AAD9EM97</accession>